<dbReference type="SUPFAM" id="SSF47923">
    <property type="entry name" value="Ypt/Rab-GAP domain of gyp1p"/>
    <property type="match status" value="2"/>
</dbReference>
<reference evidence="12 13" key="1">
    <citation type="journal article" date="2014" name="Nat. Commun.">
        <title>Klebsormidium flaccidum genome reveals primary factors for plant terrestrial adaptation.</title>
        <authorList>
            <person name="Hori K."/>
            <person name="Maruyama F."/>
            <person name="Fujisawa T."/>
            <person name="Togashi T."/>
            <person name="Yamamoto N."/>
            <person name="Seo M."/>
            <person name="Sato S."/>
            <person name="Yamada T."/>
            <person name="Mori H."/>
            <person name="Tajima N."/>
            <person name="Moriyama T."/>
            <person name="Ikeuchi M."/>
            <person name="Watanabe M."/>
            <person name="Wada H."/>
            <person name="Kobayashi K."/>
            <person name="Saito M."/>
            <person name="Masuda T."/>
            <person name="Sasaki-Sekimoto Y."/>
            <person name="Mashiguchi K."/>
            <person name="Awai K."/>
            <person name="Shimojima M."/>
            <person name="Masuda S."/>
            <person name="Iwai M."/>
            <person name="Nobusawa T."/>
            <person name="Narise T."/>
            <person name="Kondo S."/>
            <person name="Saito H."/>
            <person name="Sato R."/>
            <person name="Murakawa M."/>
            <person name="Ihara Y."/>
            <person name="Oshima-Yamada Y."/>
            <person name="Ohtaka K."/>
            <person name="Satoh M."/>
            <person name="Sonobe K."/>
            <person name="Ishii M."/>
            <person name="Ohtani R."/>
            <person name="Kanamori-Sato M."/>
            <person name="Honoki R."/>
            <person name="Miyazaki D."/>
            <person name="Mochizuki H."/>
            <person name="Umetsu J."/>
            <person name="Higashi K."/>
            <person name="Shibata D."/>
            <person name="Kamiya Y."/>
            <person name="Sato N."/>
            <person name="Nakamura Y."/>
            <person name="Tabata S."/>
            <person name="Ida S."/>
            <person name="Kurokawa K."/>
            <person name="Ohta H."/>
        </authorList>
    </citation>
    <scope>NUCLEOTIDE SEQUENCE [LARGE SCALE GENOMIC DNA]</scope>
    <source>
        <strain evidence="12 13">NIES-2285</strain>
    </source>
</reference>
<protein>
    <recommendedName>
        <fullName evidence="8">TBC1 domain family member 15</fullName>
    </recommendedName>
    <alternativeName>
        <fullName evidence="9">GTPase-activating protein RAB7</fullName>
    </alternativeName>
</protein>
<evidence type="ECO:0000256" key="4">
    <source>
        <dbReference type="ARBA" id="ARBA00022553"/>
    </source>
</evidence>
<gene>
    <name evidence="12" type="ORF">KFL_002570030</name>
</gene>
<feature type="region of interest" description="Disordered" evidence="10">
    <location>
        <begin position="231"/>
        <end position="253"/>
    </location>
</feature>
<dbReference type="InterPro" id="IPR021935">
    <property type="entry name" value="SGSM1/2_RBD"/>
</dbReference>
<dbReference type="STRING" id="105231.A0A1Y1I4H3"/>
<dbReference type="PANTHER" id="PTHR22957:SF502">
    <property type="entry name" value="SMALL G PROTEIN SIGNALING MODULATOR 2-RELATED"/>
    <property type="match status" value="1"/>
</dbReference>
<evidence type="ECO:0000256" key="7">
    <source>
        <dbReference type="ARBA" id="ARBA00065268"/>
    </source>
</evidence>
<organism evidence="12 13">
    <name type="scientific">Klebsormidium nitens</name>
    <name type="common">Green alga</name>
    <name type="synonym">Ulothrix nitens</name>
    <dbReference type="NCBI Taxonomy" id="105231"/>
    <lineage>
        <taxon>Eukaryota</taxon>
        <taxon>Viridiplantae</taxon>
        <taxon>Streptophyta</taxon>
        <taxon>Klebsormidiophyceae</taxon>
        <taxon>Klebsormidiales</taxon>
        <taxon>Klebsormidiaceae</taxon>
        <taxon>Klebsormidium</taxon>
    </lineage>
</organism>
<evidence type="ECO:0000256" key="2">
    <source>
        <dbReference type="ARBA" id="ARBA00022468"/>
    </source>
</evidence>
<keyword evidence="4" id="KW-0597">Phosphoprotein</keyword>
<evidence type="ECO:0000256" key="10">
    <source>
        <dbReference type="SAM" id="MobiDB-lite"/>
    </source>
</evidence>
<evidence type="ECO:0000256" key="5">
    <source>
        <dbReference type="ARBA" id="ARBA00022990"/>
    </source>
</evidence>
<dbReference type="GO" id="GO:0005737">
    <property type="term" value="C:cytoplasm"/>
    <property type="evidence" value="ECO:0007669"/>
    <property type="project" value="UniProtKB-SubCell"/>
</dbReference>
<dbReference type="AlphaFoldDB" id="A0A1Y1I4H3"/>
<dbReference type="Pfam" id="PF00566">
    <property type="entry name" value="RabGAP-TBC"/>
    <property type="match status" value="1"/>
</dbReference>
<feature type="region of interest" description="Disordered" evidence="10">
    <location>
        <begin position="301"/>
        <end position="368"/>
    </location>
</feature>
<dbReference type="SMART" id="SM00164">
    <property type="entry name" value="TBC"/>
    <property type="match status" value="1"/>
</dbReference>
<feature type="region of interest" description="Disordered" evidence="10">
    <location>
        <begin position="34"/>
        <end position="53"/>
    </location>
</feature>
<evidence type="ECO:0000259" key="11">
    <source>
        <dbReference type="PROSITE" id="PS50086"/>
    </source>
</evidence>
<keyword evidence="2" id="KW-0343">GTPase activation</keyword>
<keyword evidence="13" id="KW-1185">Reference proteome</keyword>
<dbReference type="InterPro" id="IPR000195">
    <property type="entry name" value="Rab-GAP-TBC_dom"/>
</dbReference>
<comment type="subcellular location">
    <subcellularLocation>
        <location evidence="1">Cytoplasm</location>
    </subcellularLocation>
</comment>
<accession>A0A1Y1I4H3</accession>
<evidence type="ECO:0000256" key="9">
    <source>
        <dbReference type="ARBA" id="ARBA00082539"/>
    </source>
</evidence>
<keyword evidence="3" id="KW-0963">Cytoplasm</keyword>
<name>A0A1Y1I4H3_KLENI</name>
<evidence type="ECO:0000313" key="13">
    <source>
        <dbReference type="Proteomes" id="UP000054558"/>
    </source>
</evidence>
<proteinExistence type="predicted"/>
<dbReference type="Gene3D" id="1.10.472.80">
    <property type="entry name" value="Ypt/Rab-GAP domain of gyp1p, domain 3"/>
    <property type="match status" value="1"/>
</dbReference>
<dbReference type="FunFam" id="1.10.472.80:FF:000005">
    <property type="entry name" value="TBC1 domain family member 15"/>
    <property type="match status" value="1"/>
</dbReference>
<dbReference type="PANTHER" id="PTHR22957">
    <property type="entry name" value="TBC1 DOMAIN FAMILY MEMBER GTPASE-ACTIVATING PROTEIN"/>
    <property type="match status" value="1"/>
</dbReference>
<dbReference type="Pfam" id="PF12068">
    <property type="entry name" value="PH_RBD"/>
    <property type="match status" value="1"/>
</dbReference>
<comment type="function">
    <text evidence="6">Acts as a GTPase activating protein for RAB7A. Does not act on RAB4, RAB5 or RAB6.</text>
</comment>
<evidence type="ECO:0000313" key="12">
    <source>
        <dbReference type="EMBL" id="GAQ85835.1"/>
    </source>
</evidence>
<dbReference type="Gene3D" id="1.10.8.270">
    <property type="entry name" value="putative rabgap domain of human tbc1 domain family member 14 like domains"/>
    <property type="match status" value="1"/>
</dbReference>
<sequence length="719" mass="80642">MCSAELFLNATCVASSEELKIYKKRSFEAQRQSTQHAAMASAESSGEQASSGPTGTYEVVYIKDNVSVHPSPLANERISGRLKLIKQGQSVFLTWIPYNQSGIADDSGLILSPSEGAPVTPPQAPGRKDKDRNLYTIRAVSLSEIRSIRRHTPTLGWNYIIVVLTTGLAFPPLYFHNGGVKEFLGVLKEHALLVRSAEDANVYLVNDIQDPLQRSLTSLDLPEAVTPVRELEPLEEERVSAQEGPDEGGSALQPLVVSRRGPEGGVLDRLPQKHVDPLRDASIHILTQFSKVTRFVRDATTQLSGQNDRPLARSGMLGLPERAPVPPPVAPAVQRQPSAGLGEALPGRGAGDAGAGSRMEEDKDEPELSSLGAFELVDGLEEESPALVWGRPRPPPLGAEEWATFLDSEGRVSDPAGLRKRVFHGGVEPDMRREVWKFLLGYFPYESTRAERKALQANKAKEYEVLKGQWQSVSEDQAKKFAKFRERKSRVDKDVVRTDRTLPFYAGDDNPNVEALRSILITYSFYNFDLGYCQGMSDLLSPILYVMDDEVDAFWCFAALMERMASNFHRDQNGMHSQLLSLRKLVKLLDPPLDDYFRQVDCLNYFFCFRWILIHFKREFEYDNVLRLWEVLWSRYLSDHFHLYVCVAVLKRHRRKIMDEQMEFDTLLKFINDLSGRIELEGTLRDAEALCRYAGDAGVACMPPAPPPTDETQIEGPEG</sequence>
<feature type="compositionally biased region" description="Low complexity" evidence="10">
    <location>
        <begin position="37"/>
        <end position="52"/>
    </location>
</feature>
<feature type="compositionally biased region" description="Basic and acidic residues" evidence="10">
    <location>
        <begin position="231"/>
        <end position="240"/>
    </location>
</feature>
<evidence type="ECO:0000256" key="8">
    <source>
        <dbReference type="ARBA" id="ARBA00067480"/>
    </source>
</evidence>
<dbReference type="OrthoDB" id="10264062at2759"/>
<dbReference type="InterPro" id="IPR035969">
    <property type="entry name" value="Rab-GAP_TBC_sf"/>
</dbReference>
<keyword evidence="5" id="KW-0007">Acetylation</keyword>
<dbReference type="PROSITE" id="PS50086">
    <property type="entry name" value="TBC_RABGAP"/>
    <property type="match status" value="1"/>
</dbReference>
<evidence type="ECO:0000256" key="3">
    <source>
        <dbReference type="ARBA" id="ARBA00022490"/>
    </source>
</evidence>
<dbReference type="Gene3D" id="2.30.29.230">
    <property type="match status" value="1"/>
</dbReference>
<dbReference type="GO" id="GO:0005096">
    <property type="term" value="F:GTPase activator activity"/>
    <property type="evidence" value="ECO:0000318"/>
    <property type="project" value="GO_Central"/>
</dbReference>
<dbReference type="OMA" id="CFAILME"/>
<feature type="domain" description="Rab-GAP TBC" evidence="11">
    <location>
        <begin position="426"/>
        <end position="636"/>
    </location>
</feature>
<dbReference type="FunFam" id="1.10.8.270:FF:000005">
    <property type="entry name" value="TBC1 domain family member 15"/>
    <property type="match status" value="1"/>
</dbReference>
<dbReference type="Proteomes" id="UP000054558">
    <property type="component" value="Unassembled WGS sequence"/>
</dbReference>
<evidence type="ECO:0000256" key="6">
    <source>
        <dbReference type="ARBA" id="ARBA00055283"/>
    </source>
</evidence>
<evidence type="ECO:0000256" key="1">
    <source>
        <dbReference type="ARBA" id="ARBA00004496"/>
    </source>
</evidence>
<dbReference type="EMBL" id="DF237206">
    <property type="protein sequence ID" value="GAQ85835.1"/>
    <property type="molecule type" value="Genomic_DNA"/>
</dbReference>
<comment type="subunit">
    <text evidence="7">Interacts with non-phosphorylated form of RAB8A; phosphorylation of RAB8A at 'Thr-72' disrupts this interaction. Interacts with ARMC12.</text>
</comment>